<evidence type="ECO:0000313" key="5">
    <source>
        <dbReference type="EMBL" id="MCG2614319.1"/>
    </source>
</evidence>
<dbReference type="Pfam" id="PF17128">
    <property type="entry name" value="DUF5107"/>
    <property type="match status" value="1"/>
</dbReference>
<dbReference type="Pfam" id="PF13432">
    <property type="entry name" value="TPR_16"/>
    <property type="match status" value="1"/>
</dbReference>
<proteinExistence type="predicted"/>
<evidence type="ECO:0000259" key="4">
    <source>
        <dbReference type="Pfam" id="PF17128"/>
    </source>
</evidence>
<comment type="caution">
    <text evidence="5">The sequence shown here is derived from an EMBL/GenBank/DDBJ whole genome shotgun (WGS) entry which is preliminary data.</text>
</comment>
<dbReference type="Pfam" id="PF13414">
    <property type="entry name" value="TPR_11"/>
    <property type="match status" value="1"/>
</dbReference>
<keyword evidence="6" id="KW-1185">Reference proteome</keyword>
<dbReference type="Pfam" id="PF13424">
    <property type="entry name" value="TPR_12"/>
    <property type="match status" value="1"/>
</dbReference>
<dbReference type="EMBL" id="JAKLTR010000004">
    <property type="protein sequence ID" value="MCG2614319.1"/>
    <property type="molecule type" value="Genomic_DNA"/>
</dbReference>
<dbReference type="InterPro" id="IPR051685">
    <property type="entry name" value="Ycf3/AcsC/BcsC/TPR_MFPF"/>
</dbReference>
<evidence type="ECO:0000256" key="3">
    <source>
        <dbReference type="PROSITE-ProRule" id="PRU00339"/>
    </source>
</evidence>
<dbReference type="PANTHER" id="PTHR44943:SF4">
    <property type="entry name" value="TPR REPEAT-CONTAINING PROTEIN MJ0798"/>
    <property type="match status" value="1"/>
</dbReference>
<accession>A0ABS9KPT1</accession>
<feature type="repeat" description="TPR" evidence="3">
    <location>
        <begin position="761"/>
        <end position="794"/>
    </location>
</feature>
<protein>
    <submittedName>
        <fullName evidence="5">DUF5107 domain-containing protein</fullName>
    </submittedName>
</protein>
<dbReference type="SMART" id="SM00028">
    <property type="entry name" value="TPR"/>
    <property type="match status" value="9"/>
</dbReference>
<evidence type="ECO:0000313" key="6">
    <source>
        <dbReference type="Proteomes" id="UP001165367"/>
    </source>
</evidence>
<name>A0ABS9KPT1_9BACT</name>
<dbReference type="InterPro" id="IPR019734">
    <property type="entry name" value="TPR_rpt"/>
</dbReference>
<organism evidence="5 6">
    <name type="scientific">Terrimonas ginsenosidimutans</name>
    <dbReference type="NCBI Taxonomy" id="2908004"/>
    <lineage>
        <taxon>Bacteria</taxon>
        <taxon>Pseudomonadati</taxon>
        <taxon>Bacteroidota</taxon>
        <taxon>Chitinophagia</taxon>
        <taxon>Chitinophagales</taxon>
        <taxon>Chitinophagaceae</taxon>
        <taxon>Terrimonas</taxon>
    </lineage>
</organism>
<dbReference type="InterPro" id="IPR011990">
    <property type="entry name" value="TPR-like_helical_dom_sf"/>
</dbReference>
<dbReference type="PROSITE" id="PS50005">
    <property type="entry name" value="TPR"/>
    <property type="match status" value="1"/>
</dbReference>
<dbReference type="Proteomes" id="UP001165367">
    <property type="component" value="Unassembled WGS sequence"/>
</dbReference>
<feature type="domain" description="DUF5107" evidence="4">
    <location>
        <begin position="41"/>
        <end position="344"/>
    </location>
</feature>
<dbReference type="Gene3D" id="1.25.40.10">
    <property type="entry name" value="Tetratricopeptide repeat domain"/>
    <property type="match status" value="3"/>
</dbReference>
<evidence type="ECO:0000256" key="1">
    <source>
        <dbReference type="ARBA" id="ARBA00022737"/>
    </source>
</evidence>
<gene>
    <name evidence="5" type="ORF">LZZ85_08495</name>
</gene>
<evidence type="ECO:0000256" key="2">
    <source>
        <dbReference type="ARBA" id="ARBA00022803"/>
    </source>
</evidence>
<keyword evidence="1" id="KW-0677">Repeat</keyword>
<dbReference type="InterPro" id="IPR033396">
    <property type="entry name" value="DUF5107"/>
</dbReference>
<dbReference type="PANTHER" id="PTHR44943">
    <property type="entry name" value="CELLULOSE SYNTHASE OPERON PROTEIN C"/>
    <property type="match status" value="1"/>
</dbReference>
<sequence>MKKDVSVWQEEVIIPTYPVGKPEKNPMFLENRVYQGSSGVVYPHPVIEKIADEKTDQVYQAVYLENEYIKVMVLPELGGRIQMAYDKVRQRHFIYYNQVIKPALVGLTGPWISGGIEFNWPQHHRPSTFQPVDFTIKENEDGSKTVWLNEVERMFRTKGMAGITLHPGKAYIEISGRLYNRTPFPQTFLWWANPAVKVNDHYQSVFPPDVYAVFDHGKRDVSSFPIAKGVYYKVDYAPGTDISRYKNIPVPTSYMAITSKYNFIGGYEHDSRAGLLHVADHHISPGKKQWTWGNGAFGQAWDKNLTDEDGPYIELMTGVFTDNQPDFSWLQPYEQKEFTQYFMPYSEVGVVSNASKEIVVGLQADQQQVQLKIYATSVFESAEVKVETVNGDEIYSSKENLSPLKAFISSFGMPGKTILKDLVIAVYHNGRKLIDVKYEEAVEQEIPAAAQAAKRPAEVENNEQLFLTGQHLEQYRHATYKAADYYGEALRRDPKDIRCNNAMGLLKLRQGHFEEAEAYFRKAITTSTQRNPNPYDGEPYYNLGWSLQMQGKYDQAFDAFYKATWNHAWQHAAFLNLARIACRKNDFEEALQLIEQSIVRNYHSHTARHLKAVALRKLGRMNEAVSFIDESLKLDPFNFGCIFEKMQMMATSSAADAMSSELLTLSRNWVHNILEYALDYAHAGLGEEAIRLLQLHVKYAEEKYPMTLYCLGWLFQLKGDDVRAAEFYSAAGNLNADHCFPNRMEEVVILKAAMAFNGNDAKAPYYLGNLWYDKRQYEDAINCWERSATIDENFPTVHRNLSLAYYNKQHDENKAHASLTKAFELDTTDARVLMELDQLRKRLDHDHAARLAFLEKYSLLVESRDDLFLELITLHNQLGHFEKAKELLAGRKFHPWEGGEGKVVNQYLICYIALARKAIQSGNYSAAIGLLDQAAEYPDNLGEGKLPGASENDLHYLKGMALQRMGDDTEADRMFRLATEGNSEPAQAIFYNDPQPDKILYQGLAWIELEEKEKAYSIFQKLISFGKAHMDDKISIDYFAVSLPELLVFDIDLDLRNKIHCLYLIALGELGLAMMEGPAAGDLFQNVLALDKNHQGALLHKDLKHQLAGAMKDSA</sequence>
<dbReference type="SUPFAM" id="SSF48452">
    <property type="entry name" value="TPR-like"/>
    <property type="match status" value="3"/>
</dbReference>
<reference evidence="5" key="1">
    <citation type="submission" date="2022-01" db="EMBL/GenBank/DDBJ databases">
        <authorList>
            <person name="Jo J.-H."/>
            <person name="Im W.-T."/>
        </authorList>
    </citation>
    <scope>NUCLEOTIDE SEQUENCE</scope>
    <source>
        <strain evidence="5">NA20</strain>
    </source>
</reference>
<dbReference type="RefSeq" id="WP_237870627.1">
    <property type="nucleotide sequence ID" value="NZ_JAKLTR010000004.1"/>
</dbReference>
<keyword evidence="2 3" id="KW-0802">TPR repeat</keyword>